<accession>A0A1A8LU89</accession>
<dbReference type="AlphaFoldDB" id="A0A1A8LU89"/>
<reference evidence="2" key="1">
    <citation type="submission" date="2016-05" db="EMBL/GenBank/DDBJ databases">
        <authorList>
            <person name="Lavstsen T."/>
            <person name="Jespersen J.S."/>
        </authorList>
    </citation>
    <scope>NUCLEOTIDE SEQUENCE</scope>
    <source>
        <tissue evidence="2">Brain</tissue>
    </source>
</reference>
<feature type="signal peptide" evidence="1">
    <location>
        <begin position="1"/>
        <end position="18"/>
    </location>
</feature>
<name>A0A1A8LU89_9TELE</name>
<feature type="non-terminal residue" evidence="2">
    <location>
        <position position="1"/>
    </location>
</feature>
<gene>
    <name evidence="2" type="primary">Nfu_g_1_002184</name>
</gene>
<dbReference type="EMBL" id="HAEF01009357">
    <property type="protein sequence ID" value="SBR48335.1"/>
    <property type="molecule type" value="Transcribed_RNA"/>
</dbReference>
<feature type="non-terminal residue" evidence="2">
    <location>
        <position position="73"/>
    </location>
</feature>
<keyword evidence="1" id="KW-0732">Signal</keyword>
<proteinExistence type="predicted"/>
<evidence type="ECO:0000313" key="2">
    <source>
        <dbReference type="EMBL" id="SBR48335.1"/>
    </source>
</evidence>
<feature type="chain" id="PRO_5008374470" evidence="1">
    <location>
        <begin position="19"/>
        <end position="73"/>
    </location>
</feature>
<sequence length="73" mass="8707">DKSVTIIVLIIFWQRVDLWHNSWSVVSSQNKAIPGCFARRLWIFDRKRKWGELRSFKRLQASSWERGLLLSSC</sequence>
<reference evidence="2" key="2">
    <citation type="submission" date="2016-06" db="EMBL/GenBank/DDBJ databases">
        <title>The genome of a short-lived fish provides insights into sex chromosome evolution and the genetic control of aging.</title>
        <authorList>
            <person name="Reichwald K."/>
            <person name="Felder M."/>
            <person name="Petzold A."/>
            <person name="Koch P."/>
            <person name="Groth M."/>
            <person name="Platzer M."/>
        </authorList>
    </citation>
    <scope>NUCLEOTIDE SEQUENCE</scope>
    <source>
        <tissue evidence="2">Brain</tissue>
    </source>
</reference>
<organism evidence="2">
    <name type="scientific">Nothobranchius pienaari</name>
    <dbReference type="NCBI Taxonomy" id="704102"/>
    <lineage>
        <taxon>Eukaryota</taxon>
        <taxon>Metazoa</taxon>
        <taxon>Chordata</taxon>
        <taxon>Craniata</taxon>
        <taxon>Vertebrata</taxon>
        <taxon>Euteleostomi</taxon>
        <taxon>Actinopterygii</taxon>
        <taxon>Neopterygii</taxon>
        <taxon>Teleostei</taxon>
        <taxon>Neoteleostei</taxon>
        <taxon>Acanthomorphata</taxon>
        <taxon>Ovalentaria</taxon>
        <taxon>Atherinomorphae</taxon>
        <taxon>Cyprinodontiformes</taxon>
        <taxon>Nothobranchiidae</taxon>
        <taxon>Nothobranchius</taxon>
    </lineage>
</organism>
<protein>
    <submittedName>
        <fullName evidence="2">Uncharacterized protein</fullName>
    </submittedName>
</protein>
<evidence type="ECO:0000256" key="1">
    <source>
        <dbReference type="SAM" id="SignalP"/>
    </source>
</evidence>